<evidence type="ECO:0000256" key="1">
    <source>
        <dbReference type="SAM" id="SignalP"/>
    </source>
</evidence>
<feature type="signal peptide" evidence="1">
    <location>
        <begin position="1"/>
        <end position="23"/>
    </location>
</feature>
<dbReference type="HOGENOM" id="CLU_2690568_0_0_1"/>
<gene>
    <name evidence="2" type="ORF">IscW_ISCW001524</name>
</gene>
<accession>B7P2P3</accession>
<feature type="chain" id="PRO_5014567876" evidence="1">
    <location>
        <begin position="24"/>
        <end position="74"/>
    </location>
</feature>
<organism>
    <name type="scientific">Ixodes scapularis</name>
    <name type="common">Black-legged tick</name>
    <name type="synonym">Deer tick</name>
    <dbReference type="NCBI Taxonomy" id="6945"/>
    <lineage>
        <taxon>Eukaryota</taxon>
        <taxon>Metazoa</taxon>
        <taxon>Ecdysozoa</taxon>
        <taxon>Arthropoda</taxon>
        <taxon>Chelicerata</taxon>
        <taxon>Arachnida</taxon>
        <taxon>Acari</taxon>
        <taxon>Parasitiformes</taxon>
        <taxon>Ixodida</taxon>
        <taxon>Ixodoidea</taxon>
        <taxon>Ixodidae</taxon>
        <taxon>Ixodinae</taxon>
        <taxon>Ixodes</taxon>
    </lineage>
</organism>
<evidence type="ECO:0000313" key="2">
    <source>
        <dbReference type="EMBL" id="EEC00865.1"/>
    </source>
</evidence>
<proteinExistence type="predicted"/>
<protein>
    <submittedName>
        <fullName evidence="2 3">Uncharacterized protein</fullName>
    </submittedName>
</protein>
<reference evidence="2 4" key="1">
    <citation type="submission" date="2008-03" db="EMBL/GenBank/DDBJ databases">
        <title>Annotation of Ixodes scapularis.</title>
        <authorList>
            <consortium name="Ixodes scapularis Genome Project Consortium"/>
            <person name="Caler E."/>
            <person name="Hannick L.I."/>
            <person name="Bidwell S."/>
            <person name="Joardar V."/>
            <person name="Thiagarajan M."/>
            <person name="Amedeo P."/>
            <person name="Galinsky K.J."/>
            <person name="Schobel S."/>
            <person name="Inman J."/>
            <person name="Hostetler J."/>
            <person name="Miller J."/>
            <person name="Hammond M."/>
            <person name="Megy K."/>
            <person name="Lawson D."/>
            <person name="Kodira C."/>
            <person name="Sutton G."/>
            <person name="Meyer J."/>
            <person name="Hill C.A."/>
            <person name="Birren B."/>
            <person name="Nene V."/>
            <person name="Collins F."/>
            <person name="Alarcon-Chaidez F."/>
            <person name="Wikel S."/>
            <person name="Strausberg R."/>
        </authorList>
    </citation>
    <scope>NUCLEOTIDE SEQUENCE [LARGE SCALE GENOMIC DNA]</scope>
    <source>
        <strain evidence="4">Wikel</strain>
        <strain evidence="2">Wikel colony</strain>
    </source>
</reference>
<reference evidence="3" key="2">
    <citation type="submission" date="2020-05" db="UniProtKB">
        <authorList>
            <consortium name="EnsemblMetazoa"/>
        </authorList>
    </citation>
    <scope>IDENTIFICATION</scope>
    <source>
        <strain evidence="3">wikel</strain>
    </source>
</reference>
<dbReference type="EMBL" id="ABJB010280697">
    <property type="status" value="NOT_ANNOTATED_CDS"/>
    <property type="molecule type" value="Genomic_DNA"/>
</dbReference>
<dbReference type="VEuPathDB" id="VectorBase:ISCW001524"/>
<dbReference type="AlphaFoldDB" id="B7P2P3"/>
<dbReference type="EMBL" id="DS623318">
    <property type="protein sequence ID" value="EEC00865.1"/>
    <property type="molecule type" value="Genomic_DNA"/>
</dbReference>
<evidence type="ECO:0000313" key="3">
    <source>
        <dbReference type="EnsemblMetazoa" id="ISCW001524-PA"/>
    </source>
</evidence>
<dbReference type="VEuPathDB" id="VectorBase:ISCI001524"/>
<dbReference type="PaxDb" id="6945-B7P2P3"/>
<evidence type="ECO:0000313" key="4">
    <source>
        <dbReference type="Proteomes" id="UP000001555"/>
    </source>
</evidence>
<keyword evidence="4" id="KW-1185">Reference proteome</keyword>
<keyword evidence="1" id="KW-0732">Signal</keyword>
<dbReference type="InParanoid" id="B7P2P3"/>
<dbReference type="Proteomes" id="UP000001555">
    <property type="component" value="Unassembled WGS sequence"/>
</dbReference>
<dbReference type="EnsemblMetazoa" id="ISCW001524-RA">
    <property type="protein sequence ID" value="ISCW001524-PA"/>
    <property type="gene ID" value="ISCW001524"/>
</dbReference>
<name>B7P2P3_IXOSC</name>
<sequence length="74" mass="7809">MPSLTKEQVVLLTLLLLAASAIAHLGSLPVPVRVRRGAGAHQTQEIARGMNGAIKDMFKLSDMVAKAQQMEAAG</sequence>